<dbReference type="Proteomes" id="UP000635071">
    <property type="component" value="Unassembled WGS sequence"/>
</dbReference>
<dbReference type="RefSeq" id="WP_188762452.1">
    <property type="nucleotide sequence ID" value="NZ_BMJM01000005.1"/>
</dbReference>
<dbReference type="Pfam" id="PF01904">
    <property type="entry name" value="DUF72"/>
    <property type="match status" value="1"/>
</dbReference>
<dbReference type="PANTHER" id="PTHR30348">
    <property type="entry name" value="UNCHARACTERIZED PROTEIN YECE"/>
    <property type="match status" value="1"/>
</dbReference>
<accession>A0A917E726</accession>
<name>A0A917E726_9SPHN</name>
<dbReference type="EMBL" id="BMJM01000005">
    <property type="protein sequence ID" value="GGE10593.1"/>
    <property type="molecule type" value="Genomic_DNA"/>
</dbReference>
<dbReference type="SUPFAM" id="SSF117396">
    <property type="entry name" value="TM1631-like"/>
    <property type="match status" value="1"/>
</dbReference>
<dbReference type="Gene3D" id="3.20.20.410">
    <property type="entry name" value="Protein of unknown function UPF0759"/>
    <property type="match status" value="1"/>
</dbReference>
<protein>
    <recommendedName>
        <fullName evidence="3">DUF72 domain-containing protein</fullName>
    </recommendedName>
</protein>
<reference evidence="1" key="1">
    <citation type="journal article" date="2014" name="Int. J. Syst. Evol. Microbiol.">
        <title>Complete genome sequence of Corynebacterium casei LMG S-19264T (=DSM 44701T), isolated from a smear-ripened cheese.</title>
        <authorList>
            <consortium name="US DOE Joint Genome Institute (JGI-PGF)"/>
            <person name="Walter F."/>
            <person name="Albersmeier A."/>
            <person name="Kalinowski J."/>
            <person name="Ruckert C."/>
        </authorList>
    </citation>
    <scope>NUCLEOTIDE SEQUENCE</scope>
    <source>
        <strain evidence="1">CGMCC 1.15519</strain>
    </source>
</reference>
<comment type="caution">
    <text evidence="1">The sequence shown here is derived from an EMBL/GenBank/DDBJ whole genome shotgun (WGS) entry which is preliminary data.</text>
</comment>
<dbReference type="PANTHER" id="PTHR30348:SF4">
    <property type="entry name" value="DUF72 DOMAIN-CONTAINING PROTEIN"/>
    <property type="match status" value="1"/>
</dbReference>
<evidence type="ECO:0008006" key="3">
    <source>
        <dbReference type="Google" id="ProtNLM"/>
    </source>
</evidence>
<gene>
    <name evidence="1" type="ORF">GCM10011529_16210</name>
</gene>
<dbReference type="AlphaFoldDB" id="A0A917E726"/>
<reference evidence="1" key="2">
    <citation type="submission" date="2020-09" db="EMBL/GenBank/DDBJ databases">
        <authorList>
            <person name="Sun Q."/>
            <person name="Zhou Y."/>
        </authorList>
    </citation>
    <scope>NUCLEOTIDE SEQUENCE</scope>
    <source>
        <strain evidence="1">CGMCC 1.15519</strain>
    </source>
</reference>
<proteinExistence type="predicted"/>
<keyword evidence="2" id="KW-1185">Reference proteome</keyword>
<sequence length="249" mass="27768">MTSNIHIGVGGWDFDPWRGTFYPDGLAKTKQLAFAAQHLTATEINATFYGRQKPATFAKWAASVPDGFRFAVKASRYSTARKILAEGEESIRMFLEQGFTELGDHLGPILWQFTPTKRFDPDDFAAFVAMLPAKQDGIPLQHALEVRHDSFKDPAFIALARKANAAIVFADSDDYPMIDEPTADFTYARLQRATEAHPTGYSPADLDAWAEKTRTWAANKRQTYIYFISGAKVRNPAAATALIERLAQK</sequence>
<dbReference type="InterPro" id="IPR002763">
    <property type="entry name" value="DUF72"/>
</dbReference>
<dbReference type="InterPro" id="IPR036520">
    <property type="entry name" value="UPF0759_sf"/>
</dbReference>
<evidence type="ECO:0000313" key="2">
    <source>
        <dbReference type="Proteomes" id="UP000635071"/>
    </source>
</evidence>
<evidence type="ECO:0000313" key="1">
    <source>
        <dbReference type="EMBL" id="GGE10593.1"/>
    </source>
</evidence>
<organism evidence="1 2">
    <name type="scientific">Sandarakinorhabdus glacialis</name>
    <dbReference type="NCBI Taxonomy" id="1614636"/>
    <lineage>
        <taxon>Bacteria</taxon>
        <taxon>Pseudomonadati</taxon>
        <taxon>Pseudomonadota</taxon>
        <taxon>Alphaproteobacteria</taxon>
        <taxon>Sphingomonadales</taxon>
        <taxon>Sphingosinicellaceae</taxon>
        <taxon>Sandarakinorhabdus</taxon>
    </lineage>
</organism>